<proteinExistence type="predicted"/>
<accession>D9STS3</accession>
<feature type="domain" description="Haemolysin-type calcium binding-related" evidence="8">
    <location>
        <begin position="322"/>
        <end position="361"/>
    </location>
</feature>
<dbReference type="InterPro" id="IPR010566">
    <property type="entry name" value="Haemolys_ca-bd"/>
</dbReference>
<organism evidence="9 10">
    <name type="scientific">Clostridium cellulovorans (strain ATCC 35296 / DSM 3052 / OCM 3 / 743B)</name>
    <dbReference type="NCBI Taxonomy" id="573061"/>
    <lineage>
        <taxon>Bacteria</taxon>
        <taxon>Bacillati</taxon>
        <taxon>Bacillota</taxon>
        <taxon>Clostridia</taxon>
        <taxon>Eubacteriales</taxon>
        <taxon>Clostridiaceae</taxon>
        <taxon>Clostridium</taxon>
    </lineage>
</organism>
<dbReference type="GO" id="GO:0005509">
    <property type="term" value="F:calcium ion binding"/>
    <property type="evidence" value="ECO:0007669"/>
    <property type="project" value="InterPro"/>
</dbReference>
<dbReference type="InterPro" id="IPR011049">
    <property type="entry name" value="Serralysin-like_metalloprot_C"/>
</dbReference>
<evidence type="ECO:0000313" key="9">
    <source>
        <dbReference type="EMBL" id="ADL52807.1"/>
    </source>
</evidence>
<gene>
    <name evidence="9" type="ordered locus">Clocel_3117</name>
</gene>
<dbReference type="Proteomes" id="UP000002730">
    <property type="component" value="Chromosome"/>
</dbReference>
<dbReference type="KEGG" id="ccb:Clocel_3117"/>
<evidence type="ECO:0000256" key="5">
    <source>
        <dbReference type="ARBA" id="ARBA00022737"/>
    </source>
</evidence>
<dbReference type="PROSITE" id="PS00330">
    <property type="entry name" value="HEMOLYSIN_CALCIUM"/>
    <property type="match status" value="9"/>
</dbReference>
<evidence type="ECO:0000256" key="3">
    <source>
        <dbReference type="ARBA" id="ARBA00022525"/>
    </source>
</evidence>
<evidence type="ECO:0000313" key="10">
    <source>
        <dbReference type="Proteomes" id="UP000002730"/>
    </source>
</evidence>
<sequence>MKDYQLKGTEKNDMLSGNIGNDLLDGGLGNDLLLGGMGNDTYVFSRGYGKDVIMDSDKTIDNIDTIVLGENITGSDLEFTRVGDSLKISIIGTEDSITVSNYYYDYKYRIEKIIFSDGTIWDKKIVEKYSGISRENVIYNLGFGVIVIEDDNRAPEIIDTIKFGQDITPGNIVFTKTGIDLEISIVGTSDKIIIKNYYKVEHYKIQEIDFFDGTAWNNEFITSYYTYVTGSGVIEGTIGKNSIVGSIGEDKIYGYFGADVIDGKGGNDYLNGGIDGDTYIFNIGYGTIVIDDYDETVGAIDTIKFGEGITIDRIGFIRNLDDLEISIKNISDKLIIKNFYKSTSYEIEKFILNDGSVFDKNVIDSLMIYGTPSNDNISGTNLNEVIVAIEGNDTIYASGGDDTIYCGAGHDGVYDGVYGGLGNDTIYGEGDNDRLSGQEGADILDGGIGSDTLFGGVGDDKLIGGSGNDGLYGEGGSDTYIFGSGFGADGISELDTVNTDIDTIEFVDGITKDNIDLKREMYDLIISVKGTNDSIRISNQFYGNSKIEVFKFSDGTVLDNEILKTLTIYGTASNDNISGTNLNEVIVAIEGNDTIYASGGDDTIYCGAGHDGVYDGVYGGLGNDTIYGEGDNDRLSGQEGADILDGGIGSDTLFGGVGDDKLIGGSGNDGLYGEGGNDTYIFNKGDGADIVYNVSSLDNDDDRLLFNDVNFAEATITKSNADLIIKLNGTTDSVTVSGFFNYGKYSLEEIQFKNGETLKTEDVTKVLEGTYVSPVISVYDINLEKAIEVIGTSSPAAMANITSITSSTNEASDLLLNLNS</sequence>
<keyword evidence="7" id="KW-0472">Membrane</keyword>
<dbReference type="Pfam" id="PF06594">
    <property type="entry name" value="HCBP_related"/>
    <property type="match status" value="5"/>
</dbReference>
<keyword evidence="5" id="KW-0677">Repeat</keyword>
<dbReference type="Gene3D" id="2.150.10.10">
    <property type="entry name" value="Serralysin-like metalloprotease, C-terminal"/>
    <property type="match status" value="5"/>
</dbReference>
<dbReference type="InterPro" id="IPR003995">
    <property type="entry name" value="RTX_toxin_determinant-A"/>
</dbReference>
<dbReference type="EMBL" id="CP002160">
    <property type="protein sequence ID" value="ADL52807.1"/>
    <property type="molecule type" value="Genomic_DNA"/>
</dbReference>
<dbReference type="STRING" id="573061.Clocel_3117"/>
<keyword evidence="10" id="KW-1185">Reference proteome</keyword>
<name>D9STS3_CLOC7</name>
<dbReference type="Pfam" id="PF00353">
    <property type="entry name" value="HemolysinCabind"/>
    <property type="match status" value="6"/>
</dbReference>
<feature type="domain" description="Haemolysin-type calcium binding-related" evidence="8">
    <location>
        <begin position="86"/>
        <end position="123"/>
    </location>
</feature>
<evidence type="ECO:0000259" key="8">
    <source>
        <dbReference type="Pfam" id="PF06594"/>
    </source>
</evidence>
<dbReference type="InterPro" id="IPR050557">
    <property type="entry name" value="RTX_toxin/Mannuronan_C5-epim"/>
</dbReference>
<evidence type="ECO:0000256" key="4">
    <source>
        <dbReference type="ARBA" id="ARBA00022656"/>
    </source>
</evidence>
<feature type="domain" description="Haemolysin-type calcium binding-related" evidence="8">
    <location>
        <begin position="722"/>
        <end position="759"/>
    </location>
</feature>
<dbReference type="PANTHER" id="PTHR38340:SF1">
    <property type="entry name" value="S-LAYER PROTEIN"/>
    <property type="match status" value="1"/>
</dbReference>
<dbReference type="eggNOG" id="COG2931">
    <property type="taxonomic scope" value="Bacteria"/>
</dbReference>
<keyword evidence="3" id="KW-0964">Secreted</keyword>
<dbReference type="InterPro" id="IPR018511">
    <property type="entry name" value="Hemolysin-typ_Ca-bd_CS"/>
</dbReference>
<evidence type="ECO:0000256" key="1">
    <source>
        <dbReference type="ARBA" id="ARBA00004370"/>
    </source>
</evidence>
<keyword evidence="4" id="KW-0800">Toxin</keyword>
<dbReference type="HOGENOM" id="CLU_016767_0_0_9"/>
<dbReference type="PANTHER" id="PTHR38340">
    <property type="entry name" value="S-LAYER PROTEIN"/>
    <property type="match status" value="1"/>
</dbReference>
<evidence type="ECO:0000256" key="2">
    <source>
        <dbReference type="ARBA" id="ARBA00004613"/>
    </source>
</evidence>
<evidence type="ECO:0000256" key="7">
    <source>
        <dbReference type="ARBA" id="ARBA00023136"/>
    </source>
</evidence>
<feature type="domain" description="Haemolysin-type calcium binding-related" evidence="8">
    <location>
        <begin position="180"/>
        <end position="218"/>
    </location>
</feature>
<dbReference type="PRINTS" id="PR01488">
    <property type="entry name" value="RTXTOXINA"/>
</dbReference>
<dbReference type="AlphaFoldDB" id="D9STS3"/>
<dbReference type="InterPro" id="IPR001343">
    <property type="entry name" value="Hemolysn_Ca-bd"/>
</dbReference>
<dbReference type="PRINTS" id="PR00313">
    <property type="entry name" value="CABNDNGRPT"/>
</dbReference>
<evidence type="ECO:0000256" key="6">
    <source>
        <dbReference type="ARBA" id="ARBA00023026"/>
    </source>
</evidence>
<keyword evidence="6" id="KW-0843">Virulence</keyword>
<comment type="subcellular location">
    <subcellularLocation>
        <location evidence="1">Membrane</location>
    </subcellularLocation>
    <subcellularLocation>
        <location evidence="2">Secreted</location>
    </subcellularLocation>
</comment>
<dbReference type="GO" id="GO:0005576">
    <property type="term" value="C:extracellular region"/>
    <property type="evidence" value="ECO:0007669"/>
    <property type="project" value="UniProtKB-SubCell"/>
</dbReference>
<dbReference type="GO" id="GO:0016020">
    <property type="term" value="C:membrane"/>
    <property type="evidence" value="ECO:0007669"/>
    <property type="project" value="UniProtKB-SubCell"/>
</dbReference>
<dbReference type="OrthoDB" id="1814568at2"/>
<dbReference type="GO" id="GO:0090729">
    <property type="term" value="F:toxin activity"/>
    <property type="evidence" value="ECO:0007669"/>
    <property type="project" value="UniProtKB-KW"/>
</dbReference>
<protein>
    <submittedName>
        <fullName evidence="9">Hemolysin-type calcium-binding region</fullName>
    </submittedName>
</protein>
<dbReference type="RefSeq" id="WP_013291827.1">
    <property type="nucleotide sequence ID" value="NC_014393.1"/>
</dbReference>
<feature type="domain" description="Haemolysin-type calcium binding-related" evidence="8">
    <location>
        <begin position="523"/>
        <end position="560"/>
    </location>
</feature>
<dbReference type="SUPFAM" id="SSF51120">
    <property type="entry name" value="beta-Roll"/>
    <property type="match status" value="4"/>
</dbReference>
<reference evidence="9 10" key="1">
    <citation type="submission" date="2010-08" db="EMBL/GenBank/DDBJ databases">
        <title>Complete sequence of Clostridium cellulovorans 743B.</title>
        <authorList>
            <consortium name="US DOE Joint Genome Institute"/>
            <person name="Lucas S."/>
            <person name="Copeland A."/>
            <person name="Lapidus A."/>
            <person name="Cheng J.-F."/>
            <person name="Bruce D."/>
            <person name="Goodwin L."/>
            <person name="Pitluck S."/>
            <person name="Chertkov O."/>
            <person name="Detter J.C."/>
            <person name="Han C."/>
            <person name="Tapia R."/>
            <person name="Land M."/>
            <person name="Hauser L."/>
            <person name="Chang Y.-J."/>
            <person name="Jeffries C."/>
            <person name="Kyrpides N."/>
            <person name="Ivanova N."/>
            <person name="Mikhailova N."/>
            <person name="Hemme C.L."/>
            <person name="Woyke T."/>
        </authorList>
    </citation>
    <scope>NUCLEOTIDE SEQUENCE [LARGE SCALE GENOMIC DNA]</scope>
    <source>
        <strain evidence="10">ATCC 35296 / DSM 3052 / OCM 3 / 743B</strain>
    </source>
</reference>